<comment type="caution">
    <text evidence="2">The sequence shown here is derived from an EMBL/GenBank/DDBJ whole genome shotgun (WGS) entry which is preliminary data.</text>
</comment>
<evidence type="ECO:0000313" key="3">
    <source>
        <dbReference type="Proteomes" id="UP000664109"/>
    </source>
</evidence>
<dbReference type="EMBL" id="JAFEJA010000001">
    <property type="protein sequence ID" value="MBM9617198.1"/>
    <property type="molecule type" value="Genomic_DNA"/>
</dbReference>
<dbReference type="Proteomes" id="UP000664109">
    <property type="component" value="Unassembled WGS sequence"/>
</dbReference>
<dbReference type="Pfam" id="PF03756">
    <property type="entry name" value="AfsA"/>
    <property type="match status" value="2"/>
</dbReference>
<reference evidence="2 3" key="1">
    <citation type="journal article" date="2016" name="Arch. Microbiol.">
        <title>Streptomyces zhihengii sp. nov., isolated from rhizospheric soil of Psammosilene tunicoides.</title>
        <authorList>
            <person name="Huang M.J."/>
            <person name="Fei J.J."/>
            <person name="Salam N."/>
            <person name="Kim C.J."/>
            <person name="Hozzein W.N."/>
            <person name="Xiao M."/>
            <person name="Huang H.Q."/>
            <person name="Li W.J."/>
        </authorList>
    </citation>
    <scope>NUCLEOTIDE SEQUENCE [LARGE SCALE GENOMIC DNA]</scope>
    <source>
        <strain evidence="2 3">YIM T102</strain>
    </source>
</reference>
<dbReference type="RefSeq" id="WP_205371622.1">
    <property type="nucleotide sequence ID" value="NZ_JAFEJA010000001.1"/>
</dbReference>
<proteinExistence type="predicted"/>
<protein>
    <recommendedName>
        <fullName evidence="1">A-factor biosynthesis hotdog domain-containing protein</fullName>
    </recommendedName>
</protein>
<keyword evidence="3" id="KW-1185">Reference proteome</keyword>
<evidence type="ECO:0000259" key="1">
    <source>
        <dbReference type="Pfam" id="PF03756"/>
    </source>
</evidence>
<name>A0ABS2UII9_9ACTN</name>
<sequence length="329" mass="34936">MPSTSAATLAPRPVFVSGELVHKARPAEVLLTGLRPAGSDGFVVSAHWPEAHGCYATGTTALDPLLLTETVRQSLPLLCHSGYAIPLGYRLLWDTFRYELTPAALTARDRSGGLELRVTCLESARRGPRVSALTLSISVVQGGSPLAACTTRLTVQSPAVYERLRAGYATPDAVAVLPPAPAAPIPPSVLGRTRCRDVVLSPADGLDWLLRVDTAHPLFFDHPLDHAPGLLLLEAARQAALMLPAGHRLSVAGMETAFHRYVELDAPCRVEAVLADPAPDGHRDADVALWQNGVRCLSAAVRLARRPERLSAVLPGAREDGALLVASPV</sequence>
<gene>
    <name evidence="2" type="ORF">JE024_00340</name>
</gene>
<accession>A0ABS2UII9</accession>
<feature type="domain" description="A-factor biosynthesis hotdog" evidence="1">
    <location>
        <begin position="194"/>
        <end position="299"/>
    </location>
</feature>
<evidence type="ECO:0000313" key="2">
    <source>
        <dbReference type="EMBL" id="MBM9617198.1"/>
    </source>
</evidence>
<feature type="domain" description="A-factor biosynthesis hotdog" evidence="1">
    <location>
        <begin position="20"/>
        <end position="154"/>
    </location>
</feature>
<organism evidence="2 3">
    <name type="scientific">Streptomyces zhihengii</name>
    <dbReference type="NCBI Taxonomy" id="1818004"/>
    <lineage>
        <taxon>Bacteria</taxon>
        <taxon>Bacillati</taxon>
        <taxon>Actinomycetota</taxon>
        <taxon>Actinomycetes</taxon>
        <taxon>Kitasatosporales</taxon>
        <taxon>Streptomycetaceae</taxon>
        <taxon>Streptomyces</taxon>
    </lineage>
</organism>
<dbReference type="InterPro" id="IPR047757">
    <property type="entry name" value="AfsA-like"/>
</dbReference>
<dbReference type="InterPro" id="IPR005509">
    <property type="entry name" value="AfsA_hotdog_dom"/>
</dbReference>
<dbReference type="NCBIfam" id="NF041195">
    <property type="entry name" value="ScbA_BarX_GamBu"/>
    <property type="match status" value="1"/>
</dbReference>